<keyword evidence="1" id="KW-1133">Transmembrane helix</keyword>
<evidence type="ECO:0000313" key="3">
    <source>
        <dbReference type="Proteomes" id="UP001218218"/>
    </source>
</evidence>
<keyword evidence="1" id="KW-0812">Transmembrane</keyword>
<organism evidence="2 3">
    <name type="scientific">Mycena albidolilacea</name>
    <dbReference type="NCBI Taxonomy" id="1033008"/>
    <lineage>
        <taxon>Eukaryota</taxon>
        <taxon>Fungi</taxon>
        <taxon>Dikarya</taxon>
        <taxon>Basidiomycota</taxon>
        <taxon>Agaricomycotina</taxon>
        <taxon>Agaricomycetes</taxon>
        <taxon>Agaricomycetidae</taxon>
        <taxon>Agaricales</taxon>
        <taxon>Marasmiineae</taxon>
        <taxon>Mycenaceae</taxon>
        <taxon>Mycena</taxon>
    </lineage>
</organism>
<keyword evidence="1" id="KW-0472">Membrane</keyword>
<protein>
    <submittedName>
        <fullName evidence="2">Uncharacterized protein</fullName>
    </submittedName>
</protein>
<accession>A0AAD7EG16</accession>
<dbReference type="AlphaFoldDB" id="A0AAD7EG16"/>
<reference evidence="2" key="1">
    <citation type="submission" date="2023-03" db="EMBL/GenBank/DDBJ databases">
        <title>Massive genome expansion in bonnet fungi (Mycena s.s.) driven by repeated elements and novel gene families across ecological guilds.</title>
        <authorList>
            <consortium name="Lawrence Berkeley National Laboratory"/>
            <person name="Harder C.B."/>
            <person name="Miyauchi S."/>
            <person name="Viragh M."/>
            <person name="Kuo A."/>
            <person name="Thoen E."/>
            <person name="Andreopoulos B."/>
            <person name="Lu D."/>
            <person name="Skrede I."/>
            <person name="Drula E."/>
            <person name="Henrissat B."/>
            <person name="Morin E."/>
            <person name="Kohler A."/>
            <person name="Barry K."/>
            <person name="LaButti K."/>
            <person name="Morin E."/>
            <person name="Salamov A."/>
            <person name="Lipzen A."/>
            <person name="Mereny Z."/>
            <person name="Hegedus B."/>
            <person name="Baldrian P."/>
            <person name="Stursova M."/>
            <person name="Weitz H."/>
            <person name="Taylor A."/>
            <person name="Grigoriev I.V."/>
            <person name="Nagy L.G."/>
            <person name="Martin F."/>
            <person name="Kauserud H."/>
        </authorList>
    </citation>
    <scope>NUCLEOTIDE SEQUENCE</scope>
    <source>
        <strain evidence="2">CBHHK002</strain>
    </source>
</reference>
<evidence type="ECO:0000256" key="1">
    <source>
        <dbReference type="SAM" id="Phobius"/>
    </source>
</evidence>
<dbReference type="Proteomes" id="UP001218218">
    <property type="component" value="Unassembled WGS sequence"/>
</dbReference>
<sequence length="115" mass="12748">MPETPHMFLAGPLFVGVILNWALLGALTIQIYDYHTSFRNDRRAVQILASNLFRRGSSRIRRGGTLLKTGANRMGCLKRRGPAHIYPSSTALHRPVFRDSLRGESGCSNPSLLAV</sequence>
<comment type="caution">
    <text evidence="2">The sequence shown here is derived from an EMBL/GenBank/DDBJ whole genome shotgun (WGS) entry which is preliminary data.</text>
</comment>
<keyword evidence="3" id="KW-1185">Reference proteome</keyword>
<name>A0AAD7EG16_9AGAR</name>
<proteinExistence type="predicted"/>
<evidence type="ECO:0000313" key="2">
    <source>
        <dbReference type="EMBL" id="KAJ7320920.1"/>
    </source>
</evidence>
<gene>
    <name evidence="2" type="ORF">DFH08DRAFT_389350</name>
</gene>
<dbReference type="EMBL" id="JARIHO010000053">
    <property type="protein sequence ID" value="KAJ7320920.1"/>
    <property type="molecule type" value="Genomic_DNA"/>
</dbReference>
<feature type="transmembrane region" description="Helical" evidence="1">
    <location>
        <begin position="6"/>
        <end position="32"/>
    </location>
</feature>